<sequence>QELIPLQDPKDRWRANYGFWIRSTVVVYVEAYALTVQATFLIDSISISVCRQILLPIGASIGAAACSMAVASQLGFLIPFYVLANDSSILRSTSSIISSSSGHSDISPNSGTTRPVDRLLQLCFSSVYGSLHLSRVRGFIPLCRRITTPACSDRDTAFSQKDSETYYAEVYQAWKTWHLKHFFNALYIATYMQSAQSITAVAIMTVTD</sequence>
<keyword evidence="1" id="KW-0472">Membrane</keyword>
<accession>A0A8T1U8J0</accession>
<keyword evidence="1" id="KW-0812">Transmembrane</keyword>
<name>A0A8T1U8J0_9STRA</name>
<organism evidence="2 3">
    <name type="scientific">Phytophthora cactorum</name>
    <dbReference type="NCBI Taxonomy" id="29920"/>
    <lineage>
        <taxon>Eukaryota</taxon>
        <taxon>Sar</taxon>
        <taxon>Stramenopiles</taxon>
        <taxon>Oomycota</taxon>
        <taxon>Peronosporomycetes</taxon>
        <taxon>Peronosporales</taxon>
        <taxon>Peronosporaceae</taxon>
        <taxon>Phytophthora</taxon>
    </lineage>
</organism>
<feature type="transmembrane region" description="Helical" evidence="1">
    <location>
        <begin position="20"/>
        <end position="42"/>
    </location>
</feature>
<dbReference type="AlphaFoldDB" id="A0A8T1U8J0"/>
<dbReference type="Proteomes" id="UP000688947">
    <property type="component" value="Unassembled WGS sequence"/>
</dbReference>
<feature type="non-terminal residue" evidence="2">
    <location>
        <position position="1"/>
    </location>
</feature>
<keyword evidence="1" id="KW-1133">Transmembrane helix</keyword>
<dbReference type="EMBL" id="JAENGZ010000698">
    <property type="protein sequence ID" value="KAG6955124.1"/>
    <property type="molecule type" value="Genomic_DNA"/>
</dbReference>
<gene>
    <name evidence="2" type="ORF">JG687_00011405</name>
</gene>
<protein>
    <submittedName>
        <fullName evidence="2">Uncharacterized protein</fullName>
    </submittedName>
</protein>
<evidence type="ECO:0000256" key="1">
    <source>
        <dbReference type="SAM" id="Phobius"/>
    </source>
</evidence>
<proteinExistence type="predicted"/>
<evidence type="ECO:0000313" key="2">
    <source>
        <dbReference type="EMBL" id="KAG6955124.1"/>
    </source>
</evidence>
<evidence type="ECO:0000313" key="3">
    <source>
        <dbReference type="Proteomes" id="UP000688947"/>
    </source>
</evidence>
<comment type="caution">
    <text evidence="2">The sequence shown here is derived from an EMBL/GenBank/DDBJ whole genome shotgun (WGS) entry which is preliminary data.</text>
</comment>
<feature type="transmembrane region" description="Helical" evidence="1">
    <location>
        <begin position="54"/>
        <end position="82"/>
    </location>
</feature>
<reference evidence="2" key="1">
    <citation type="submission" date="2021-01" db="EMBL/GenBank/DDBJ databases">
        <title>Phytophthora aleatoria, a newly-described species from Pinus radiata is distinct from Phytophthora cactorum isolates based on comparative genomics.</title>
        <authorList>
            <person name="Mcdougal R."/>
            <person name="Panda P."/>
            <person name="Williams N."/>
            <person name="Studholme D.J."/>
        </authorList>
    </citation>
    <scope>NUCLEOTIDE SEQUENCE</scope>
    <source>
        <strain evidence="2">NZFS 3830</strain>
    </source>
</reference>